<feature type="domain" description="Surface lipoprotein assembly modifier N-terminal TPR repeats region" evidence="9">
    <location>
        <begin position="4"/>
        <end position="88"/>
    </location>
</feature>
<keyword evidence="11" id="KW-1185">Reference proteome</keyword>
<dbReference type="Pfam" id="PF04575">
    <property type="entry name" value="SlipAM"/>
    <property type="match status" value="1"/>
</dbReference>
<accession>A0A0J0YRN6</accession>
<evidence type="ECO:0008006" key="12">
    <source>
        <dbReference type="Google" id="ProtNLM"/>
    </source>
</evidence>
<evidence type="ECO:0000256" key="4">
    <source>
        <dbReference type="ARBA" id="ARBA00022729"/>
    </source>
</evidence>
<dbReference type="STRING" id="1470200.PL75_06715"/>
<evidence type="ECO:0000256" key="5">
    <source>
        <dbReference type="ARBA" id="ARBA00023136"/>
    </source>
</evidence>
<dbReference type="PATRIC" id="fig|1470200.3.peg.2565"/>
<dbReference type="GO" id="GO:0009279">
    <property type="term" value="C:cell outer membrane"/>
    <property type="evidence" value="ECO:0007669"/>
    <property type="project" value="UniProtKB-SubCell"/>
</dbReference>
<proteinExistence type="inferred from homology"/>
<comment type="subcellular location">
    <subcellularLocation>
        <location evidence="1">Cell outer membrane</location>
        <topology evidence="1">Multi-pass membrane protein</topology>
    </subcellularLocation>
</comment>
<sequence length="410" mass="47474">MVYLINRAVVNKQWDLLTDLLAVYRRSEQPDQNLIRHAEGALLRKQGQVGEAVKRYRSLLEEQPELDYVKLDLGLMLVEDKQYKEAEEVLSSLKDSDLPPRAKNMAAAYSKALDKVQAWQPDFSLHYERTDNVNNASNERVIEWQGKRWTKNAESLPQSAEGFRYGAGFKRDKNIGGNHFIHANLSGDGVFYWDNHDYDEQSLRLSSGYKNQNANRSWGVIPFVEKNWLGGSSYSRLHGAGWEYGYKVSPRLNIALNASRTERRYDKEETAKRYNGFSNALGTTATYRVDRSWTVFGGLDYQVDNNRDASVSSDRRGVRIGTVKNFDNGLGTRVNLRYTRRIFDAPEPVVYRYIRKDHEYQVQASVWHRKLAWQGIMPRLNFRYLNIDSNMPGFYSRSSAQWFVSVEKAF</sequence>
<reference evidence="10 11" key="1">
    <citation type="submission" date="2014-11" db="EMBL/GenBank/DDBJ databases">
        <title>Genome of a novel goose pathogen.</title>
        <authorList>
            <person name="Hansen C.M."/>
            <person name="Hueffer K."/>
            <person name="Choi S.C."/>
        </authorList>
    </citation>
    <scope>NUCLEOTIDE SEQUENCE [LARGE SCALE GENOMIC DNA]</scope>
    <source>
        <strain evidence="10 11">KH1503</strain>
    </source>
</reference>
<keyword evidence="2" id="KW-1134">Transmembrane beta strand</keyword>
<gene>
    <name evidence="10" type="ORF">PL75_06715</name>
</gene>
<organism evidence="10 11">
    <name type="scientific">Neisseria arctica</name>
    <dbReference type="NCBI Taxonomy" id="1470200"/>
    <lineage>
        <taxon>Bacteria</taxon>
        <taxon>Pseudomonadati</taxon>
        <taxon>Pseudomonadota</taxon>
        <taxon>Betaproteobacteria</taxon>
        <taxon>Neisseriales</taxon>
        <taxon>Neisseriaceae</taxon>
        <taxon>Neisseria</taxon>
    </lineage>
</organism>
<keyword evidence="5" id="KW-0472">Membrane</keyword>
<evidence type="ECO:0000259" key="8">
    <source>
        <dbReference type="Pfam" id="PF04575"/>
    </source>
</evidence>
<dbReference type="EMBL" id="JTDO01000009">
    <property type="protein sequence ID" value="KLT72796.1"/>
    <property type="molecule type" value="Genomic_DNA"/>
</dbReference>
<dbReference type="InterPro" id="IPR011990">
    <property type="entry name" value="TPR-like_helical_dom_sf"/>
</dbReference>
<dbReference type="InterPro" id="IPR057556">
    <property type="entry name" value="TPR_Slam"/>
</dbReference>
<evidence type="ECO:0000313" key="10">
    <source>
        <dbReference type="EMBL" id="KLT72796.1"/>
    </source>
</evidence>
<evidence type="ECO:0000256" key="6">
    <source>
        <dbReference type="ARBA" id="ARBA00023237"/>
    </source>
</evidence>
<dbReference type="Proteomes" id="UP000036027">
    <property type="component" value="Unassembled WGS sequence"/>
</dbReference>
<feature type="domain" description="Surface lipoprotein assembly modifier C-terminal" evidence="8">
    <location>
        <begin position="119"/>
        <end position="410"/>
    </location>
</feature>
<dbReference type="AlphaFoldDB" id="A0A0J0YRN6"/>
<protein>
    <recommendedName>
        <fullName evidence="12">TPR repeat-containing protein</fullName>
    </recommendedName>
</protein>
<evidence type="ECO:0000256" key="3">
    <source>
        <dbReference type="ARBA" id="ARBA00022692"/>
    </source>
</evidence>
<dbReference type="InterPro" id="IPR007655">
    <property type="entry name" value="Slam_C"/>
</dbReference>
<evidence type="ECO:0000256" key="2">
    <source>
        <dbReference type="ARBA" id="ARBA00022452"/>
    </source>
</evidence>
<dbReference type="SUPFAM" id="SSF48452">
    <property type="entry name" value="TPR-like"/>
    <property type="match status" value="1"/>
</dbReference>
<comment type="caution">
    <text evidence="10">The sequence shown here is derived from an EMBL/GenBank/DDBJ whole genome shotgun (WGS) entry which is preliminary data.</text>
</comment>
<comment type="similarity">
    <text evidence="7">Belongs to the Slam family.</text>
</comment>
<keyword evidence="3" id="KW-0812">Transmembrane</keyword>
<dbReference type="Gene3D" id="1.25.40.10">
    <property type="entry name" value="Tetratricopeptide repeat domain"/>
    <property type="match status" value="1"/>
</dbReference>
<evidence type="ECO:0000313" key="11">
    <source>
        <dbReference type="Proteomes" id="UP000036027"/>
    </source>
</evidence>
<evidence type="ECO:0000256" key="1">
    <source>
        <dbReference type="ARBA" id="ARBA00004571"/>
    </source>
</evidence>
<keyword evidence="6" id="KW-0998">Cell outer membrane</keyword>
<evidence type="ECO:0000256" key="7">
    <source>
        <dbReference type="ARBA" id="ARBA00023609"/>
    </source>
</evidence>
<evidence type="ECO:0000259" key="9">
    <source>
        <dbReference type="Pfam" id="PF24575"/>
    </source>
</evidence>
<name>A0A0J0YRN6_9NEIS</name>
<dbReference type="OrthoDB" id="6655393at2"/>
<dbReference type="Pfam" id="PF24575">
    <property type="entry name" value="TPR_Slam"/>
    <property type="match status" value="1"/>
</dbReference>
<keyword evidence="4" id="KW-0732">Signal</keyword>